<protein>
    <submittedName>
        <fullName evidence="1">Uncharacterized protein</fullName>
    </submittedName>
</protein>
<sequence>MKQPSAQSLSGTSLAMKSCNGAPSSRLNPRQLPFSSSFVFFSTHANLDLTFSHNVGLVLALALVFRLLTRDPTSHSVLVAWLCTANLCPPRSSFTVTTSGLGRMWSGLIRRLKWTTPEGCPHVS</sequence>
<keyword evidence="2" id="KW-1185">Reference proteome</keyword>
<gene>
    <name evidence="1" type="ORF">HJG59_009353</name>
</gene>
<name>A0A7J8DBY9_MOLMO</name>
<dbReference type="AlphaFoldDB" id="A0A7J8DBY9"/>
<evidence type="ECO:0000313" key="1">
    <source>
        <dbReference type="EMBL" id="KAF6420623.1"/>
    </source>
</evidence>
<dbReference type="InParanoid" id="A0A7J8DBY9"/>
<dbReference type="Proteomes" id="UP000550707">
    <property type="component" value="Unassembled WGS sequence"/>
</dbReference>
<organism evidence="1 2">
    <name type="scientific">Molossus molossus</name>
    <name type="common">Pallas' mastiff bat</name>
    <name type="synonym">Vespertilio molossus</name>
    <dbReference type="NCBI Taxonomy" id="27622"/>
    <lineage>
        <taxon>Eukaryota</taxon>
        <taxon>Metazoa</taxon>
        <taxon>Chordata</taxon>
        <taxon>Craniata</taxon>
        <taxon>Vertebrata</taxon>
        <taxon>Euteleostomi</taxon>
        <taxon>Mammalia</taxon>
        <taxon>Eutheria</taxon>
        <taxon>Laurasiatheria</taxon>
        <taxon>Chiroptera</taxon>
        <taxon>Yangochiroptera</taxon>
        <taxon>Molossidae</taxon>
        <taxon>Molossus</taxon>
    </lineage>
</organism>
<dbReference type="EMBL" id="JACASF010000018">
    <property type="protein sequence ID" value="KAF6420623.1"/>
    <property type="molecule type" value="Genomic_DNA"/>
</dbReference>
<proteinExistence type="predicted"/>
<comment type="caution">
    <text evidence="1">The sequence shown here is derived from an EMBL/GenBank/DDBJ whole genome shotgun (WGS) entry which is preliminary data.</text>
</comment>
<accession>A0A7J8DBY9</accession>
<evidence type="ECO:0000313" key="2">
    <source>
        <dbReference type="Proteomes" id="UP000550707"/>
    </source>
</evidence>
<reference evidence="1 2" key="1">
    <citation type="journal article" date="2020" name="Nature">
        <title>Six reference-quality genomes reveal evolution of bat adaptations.</title>
        <authorList>
            <person name="Jebb D."/>
            <person name="Huang Z."/>
            <person name="Pippel M."/>
            <person name="Hughes G.M."/>
            <person name="Lavrichenko K."/>
            <person name="Devanna P."/>
            <person name="Winkler S."/>
            <person name="Jermiin L.S."/>
            <person name="Skirmuntt E.C."/>
            <person name="Katzourakis A."/>
            <person name="Burkitt-Gray L."/>
            <person name="Ray D.A."/>
            <person name="Sullivan K.A.M."/>
            <person name="Roscito J.G."/>
            <person name="Kirilenko B.M."/>
            <person name="Davalos L.M."/>
            <person name="Corthals A.P."/>
            <person name="Power M.L."/>
            <person name="Jones G."/>
            <person name="Ransome R.D."/>
            <person name="Dechmann D.K.N."/>
            <person name="Locatelli A.G."/>
            <person name="Puechmaille S.J."/>
            <person name="Fedrigo O."/>
            <person name="Jarvis E.D."/>
            <person name="Hiller M."/>
            <person name="Vernes S.C."/>
            <person name="Myers E.W."/>
            <person name="Teeling E.C."/>
        </authorList>
    </citation>
    <scope>NUCLEOTIDE SEQUENCE [LARGE SCALE GENOMIC DNA]</scope>
    <source>
        <strain evidence="1">MMolMol1</strain>
        <tissue evidence="1">Muscle</tissue>
    </source>
</reference>